<feature type="chain" id="PRO_5042916694" description="Kelch repeat-containing protein" evidence="1">
    <location>
        <begin position="21"/>
        <end position="420"/>
    </location>
</feature>
<keyword evidence="3" id="KW-1185">Reference proteome</keyword>
<reference evidence="2" key="1">
    <citation type="journal article" date="2023" name="Mol. Phylogenet. Evol.">
        <title>Genome-scale phylogeny and comparative genomics of the fungal order Sordariales.</title>
        <authorList>
            <person name="Hensen N."/>
            <person name="Bonometti L."/>
            <person name="Westerberg I."/>
            <person name="Brannstrom I.O."/>
            <person name="Guillou S."/>
            <person name="Cros-Aarteil S."/>
            <person name="Calhoun S."/>
            <person name="Haridas S."/>
            <person name="Kuo A."/>
            <person name="Mondo S."/>
            <person name="Pangilinan J."/>
            <person name="Riley R."/>
            <person name="LaButti K."/>
            <person name="Andreopoulos B."/>
            <person name="Lipzen A."/>
            <person name="Chen C."/>
            <person name="Yan M."/>
            <person name="Daum C."/>
            <person name="Ng V."/>
            <person name="Clum A."/>
            <person name="Steindorff A."/>
            <person name="Ohm R.A."/>
            <person name="Martin F."/>
            <person name="Silar P."/>
            <person name="Natvig D.O."/>
            <person name="Lalanne C."/>
            <person name="Gautier V."/>
            <person name="Ament-Velasquez S.L."/>
            <person name="Kruys A."/>
            <person name="Hutchinson M.I."/>
            <person name="Powell A.J."/>
            <person name="Barry K."/>
            <person name="Miller A.N."/>
            <person name="Grigoriev I.V."/>
            <person name="Debuchy R."/>
            <person name="Gladieux P."/>
            <person name="Hiltunen Thoren M."/>
            <person name="Johannesson H."/>
        </authorList>
    </citation>
    <scope>NUCLEOTIDE SEQUENCE</scope>
    <source>
        <strain evidence="2">CBS 757.83</strain>
    </source>
</reference>
<feature type="signal peptide" evidence="1">
    <location>
        <begin position="1"/>
        <end position="20"/>
    </location>
</feature>
<sequence length="420" mass="46223">MRFQFSSSSLLALSCLGCAAQQLSDAPSRENFYRRGQVSATVIGNYVYFDGGEISQLVDGKPPGQQNYQSNSVNSTISIDLSKSWTTSDVVMRTIERPWYSKMNQVIWTDREAGHFYLWGGTWIRGRNMTENTLWKFTPDGNGAGTWTVEPAANTKFFNDLHQSERSVFVSTKDTGFAIGGIASGWTGLYRASNQIIPGMVAFNMKTKIWQNGTTAFSPFDSLLGGTAEYVPFGPNGLVVVLGGTAHPVNNGKVLDEDTARHFDFHNLTLFDPQTKRQYWQVATGTIPPSPRIAFCTAGFQNPDSGYEIFLFGGSNARDRFVYDDAYVLSLPGFVWTKVPTSPAGLRRSLACVPVGKRQVLSIGGTSIGDSKSKGFNEQDPAPQGLLLFDITELKWKDSYDPNAAAYVRAADIEAWYSNG</sequence>
<evidence type="ECO:0000313" key="3">
    <source>
        <dbReference type="Proteomes" id="UP001305647"/>
    </source>
</evidence>
<dbReference type="EMBL" id="MU863630">
    <property type="protein sequence ID" value="KAK4102835.1"/>
    <property type="molecule type" value="Genomic_DNA"/>
</dbReference>
<evidence type="ECO:0000256" key="1">
    <source>
        <dbReference type="SAM" id="SignalP"/>
    </source>
</evidence>
<evidence type="ECO:0008006" key="4">
    <source>
        <dbReference type="Google" id="ProtNLM"/>
    </source>
</evidence>
<evidence type="ECO:0000313" key="2">
    <source>
        <dbReference type="EMBL" id="KAK4102835.1"/>
    </source>
</evidence>
<dbReference type="PROSITE" id="PS51257">
    <property type="entry name" value="PROKAR_LIPOPROTEIN"/>
    <property type="match status" value="1"/>
</dbReference>
<dbReference type="InterPro" id="IPR011043">
    <property type="entry name" value="Gal_Oxase/kelch_b-propeller"/>
</dbReference>
<dbReference type="Proteomes" id="UP001305647">
    <property type="component" value="Unassembled WGS sequence"/>
</dbReference>
<dbReference type="Gene3D" id="2.120.10.80">
    <property type="entry name" value="Kelch-type beta propeller"/>
    <property type="match status" value="1"/>
</dbReference>
<dbReference type="SUPFAM" id="SSF50965">
    <property type="entry name" value="Galactose oxidase, central domain"/>
    <property type="match status" value="1"/>
</dbReference>
<accession>A0AAN6T2M7</accession>
<proteinExistence type="predicted"/>
<dbReference type="InterPro" id="IPR015915">
    <property type="entry name" value="Kelch-typ_b-propeller"/>
</dbReference>
<organism evidence="2 3">
    <name type="scientific">Parathielavia hyrcaniae</name>
    <dbReference type="NCBI Taxonomy" id="113614"/>
    <lineage>
        <taxon>Eukaryota</taxon>
        <taxon>Fungi</taxon>
        <taxon>Dikarya</taxon>
        <taxon>Ascomycota</taxon>
        <taxon>Pezizomycotina</taxon>
        <taxon>Sordariomycetes</taxon>
        <taxon>Sordariomycetidae</taxon>
        <taxon>Sordariales</taxon>
        <taxon>Chaetomiaceae</taxon>
        <taxon>Parathielavia</taxon>
    </lineage>
</organism>
<gene>
    <name evidence="2" type="ORF">N658DRAFT_422866</name>
</gene>
<comment type="caution">
    <text evidence="2">The sequence shown here is derived from an EMBL/GenBank/DDBJ whole genome shotgun (WGS) entry which is preliminary data.</text>
</comment>
<dbReference type="SUPFAM" id="SSF117281">
    <property type="entry name" value="Kelch motif"/>
    <property type="match status" value="1"/>
</dbReference>
<reference evidence="2" key="2">
    <citation type="submission" date="2023-05" db="EMBL/GenBank/DDBJ databases">
        <authorList>
            <consortium name="Lawrence Berkeley National Laboratory"/>
            <person name="Steindorff A."/>
            <person name="Hensen N."/>
            <person name="Bonometti L."/>
            <person name="Westerberg I."/>
            <person name="Brannstrom I.O."/>
            <person name="Guillou S."/>
            <person name="Cros-Aarteil S."/>
            <person name="Calhoun S."/>
            <person name="Haridas S."/>
            <person name="Kuo A."/>
            <person name="Mondo S."/>
            <person name="Pangilinan J."/>
            <person name="Riley R."/>
            <person name="Labutti K."/>
            <person name="Andreopoulos B."/>
            <person name="Lipzen A."/>
            <person name="Chen C."/>
            <person name="Yanf M."/>
            <person name="Daum C."/>
            <person name="Ng V."/>
            <person name="Clum A."/>
            <person name="Ohm R."/>
            <person name="Martin F."/>
            <person name="Silar P."/>
            <person name="Natvig D."/>
            <person name="Lalanne C."/>
            <person name="Gautier V."/>
            <person name="Ament-Velasquez S.L."/>
            <person name="Kruys A."/>
            <person name="Hutchinson M.I."/>
            <person name="Powell A.J."/>
            <person name="Barry K."/>
            <person name="Miller A.N."/>
            <person name="Grigoriev I.V."/>
            <person name="Debuchy R."/>
            <person name="Gladieux P."/>
            <person name="Thoren M.H."/>
            <person name="Johannesson H."/>
        </authorList>
    </citation>
    <scope>NUCLEOTIDE SEQUENCE</scope>
    <source>
        <strain evidence="2">CBS 757.83</strain>
    </source>
</reference>
<name>A0AAN6T2M7_9PEZI</name>
<keyword evidence="1" id="KW-0732">Signal</keyword>
<protein>
    <recommendedName>
        <fullName evidence="4">Kelch repeat-containing protein</fullName>
    </recommendedName>
</protein>
<dbReference type="AlphaFoldDB" id="A0AAN6T2M7"/>